<evidence type="ECO:0000256" key="1">
    <source>
        <dbReference type="ARBA" id="ARBA00018672"/>
    </source>
</evidence>
<dbReference type="SMART" id="SM00850">
    <property type="entry name" value="LytTR"/>
    <property type="match status" value="1"/>
</dbReference>
<dbReference type="InterPro" id="IPR001789">
    <property type="entry name" value="Sig_transdc_resp-reg_receiver"/>
</dbReference>
<evidence type="ECO:0000313" key="7">
    <source>
        <dbReference type="Proteomes" id="UP000021369"/>
    </source>
</evidence>
<feature type="domain" description="HTH LytTR-type" evidence="5">
    <location>
        <begin position="127"/>
        <end position="226"/>
    </location>
</feature>
<proteinExistence type="predicted"/>
<feature type="domain" description="Response regulatory" evidence="4">
    <location>
        <begin position="2"/>
        <end position="118"/>
    </location>
</feature>
<dbReference type="AlphaFoldDB" id="A0A011VXQ8"/>
<evidence type="ECO:0000313" key="6">
    <source>
        <dbReference type="EMBL" id="EXM40026.1"/>
    </source>
</evidence>
<dbReference type="PANTHER" id="PTHR37299">
    <property type="entry name" value="TRANSCRIPTIONAL REGULATOR-RELATED"/>
    <property type="match status" value="1"/>
</dbReference>
<dbReference type="PROSITE" id="PS50110">
    <property type="entry name" value="RESPONSE_REGULATORY"/>
    <property type="match status" value="1"/>
</dbReference>
<dbReference type="GO" id="GO:0000156">
    <property type="term" value="F:phosphorelay response regulator activity"/>
    <property type="evidence" value="ECO:0007669"/>
    <property type="project" value="InterPro"/>
</dbReference>
<reference evidence="6 7" key="1">
    <citation type="submission" date="2013-06" db="EMBL/GenBank/DDBJ databases">
        <title>Rumen cellulosomics: divergent fiber-degrading strategies revealed by comparative genome-wide analysis of six Ruminococcal strains.</title>
        <authorList>
            <person name="Dassa B."/>
            <person name="Borovok I."/>
            <person name="Lamed R."/>
            <person name="Flint H."/>
            <person name="Yeoman C.J."/>
            <person name="White B."/>
            <person name="Bayer E.A."/>
        </authorList>
    </citation>
    <scope>NUCLEOTIDE SEQUENCE [LARGE SCALE GENOMIC DNA]</scope>
    <source>
        <strain evidence="6 7">SY3</strain>
    </source>
</reference>
<feature type="modified residue" description="4-aspartylphosphate" evidence="3">
    <location>
        <position position="55"/>
    </location>
</feature>
<evidence type="ECO:0000259" key="4">
    <source>
        <dbReference type="PROSITE" id="PS50110"/>
    </source>
</evidence>
<dbReference type="SMART" id="SM00448">
    <property type="entry name" value="REC"/>
    <property type="match status" value="1"/>
</dbReference>
<accession>A0A011VXQ8</accession>
<dbReference type="Proteomes" id="UP000021369">
    <property type="component" value="Unassembled WGS sequence"/>
</dbReference>
<dbReference type="Gene3D" id="3.40.50.2300">
    <property type="match status" value="1"/>
</dbReference>
<dbReference type="Pfam" id="PF04397">
    <property type="entry name" value="LytTR"/>
    <property type="match status" value="1"/>
</dbReference>
<dbReference type="InterPro" id="IPR011006">
    <property type="entry name" value="CheY-like_superfamily"/>
</dbReference>
<keyword evidence="3" id="KW-0597">Phosphoprotein</keyword>
<dbReference type="PATRIC" id="fig|1341156.4.peg.1348"/>
<keyword evidence="7" id="KW-1185">Reference proteome</keyword>
<dbReference type="PANTHER" id="PTHR37299:SF1">
    <property type="entry name" value="STAGE 0 SPORULATION PROTEIN A HOMOLOG"/>
    <property type="match status" value="1"/>
</dbReference>
<name>A0A011VXQ8_RUMAL</name>
<comment type="caution">
    <text evidence="6">The sequence shown here is derived from an EMBL/GenBank/DDBJ whole genome shotgun (WGS) entry which is preliminary data.</text>
</comment>
<evidence type="ECO:0000256" key="3">
    <source>
        <dbReference type="PROSITE-ProRule" id="PRU00169"/>
    </source>
</evidence>
<gene>
    <name evidence="6" type="ORF">RASY3_10230</name>
</gene>
<organism evidence="6 7">
    <name type="scientific">Ruminococcus albus SY3</name>
    <dbReference type="NCBI Taxonomy" id="1341156"/>
    <lineage>
        <taxon>Bacteria</taxon>
        <taxon>Bacillati</taxon>
        <taxon>Bacillota</taxon>
        <taxon>Clostridia</taxon>
        <taxon>Eubacteriales</taxon>
        <taxon>Oscillospiraceae</taxon>
        <taxon>Ruminococcus</taxon>
    </lineage>
</organism>
<dbReference type="EMBL" id="JEOB01000002">
    <property type="protein sequence ID" value="EXM40026.1"/>
    <property type="molecule type" value="Genomic_DNA"/>
</dbReference>
<dbReference type="Gene3D" id="2.40.50.1020">
    <property type="entry name" value="LytTr DNA-binding domain"/>
    <property type="match status" value="1"/>
</dbReference>
<dbReference type="PROSITE" id="PS50930">
    <property type="entry name" value="HTH_LYTTR"/>
    <property type="match status" value="1"/>
</dbReference>
<dbReference type="RefSeq" id="WP_024856286.1">
    <property type="nucleotide sequence ID" value="NZ_JEOB01000002.1"/>
</dbReference>
<sequence length="233" mass="26746">MRIAVCDDEQRFICDLKKDLDELYSSLDMITDGYTSGEELLKGFRRKAYDVVFLDIEMPEMDGITLAGKIRELSRDVCIVFLTGHIEYAIKGYEVNALRYLTKPADKQKIKEVIDHVLVKLESSKTLWVKTAEGEQRISLSDILFIEAHNQNVIISTADESISVRGNIRDYEEELSQYGFFRIHRGYLISLPKVLRIGSKSVVLEDNTTLPVSRSKESKLRDMLFSYVSKEAF</sequence>
<protein>
    <recommendedName>
        <fullName evidence="1">Stage 0 sporulation protein A homolog</fullName>
    </recommendedName>
</protein>
<evidence type="ECO:0000256" key="2">
    <source>
        <dbReference type="ARBA" id="ARBA00024867"/>
    </source>
</evidence>
<comment type="function">
    <text evidence="2">May play the central regulatory role in sporulation. It may be an element of the effector pathway responsible for the activation of sporulation genes in response to nutritional stress. Spo0A may act in concert with spo0H (a sigma factor) to control the expression of some genes that are critical to the sporulation process.</text>
</comment>
<dbReference type="Pfam" id="PF00072">
    <property type="entry name" value="Response_reg"/>
    <property type="match status" value="1"/>
</dbReference>
<evidence type="ECO:0000259" key="5">
    <source>
        <dbReference type="PROSITE" id="PS50930"/>
    </source>
</evidence>
<dbReference type="InterPro" id="IPR046947">
    <property type="entry name" value="LytR-like"/>
</dbReference>
<dbReference type="SUPFAM" id="SSF52172">
    <property type="entry name" value="CheY-like"/>
    <property type="match status" value="1"/>
</dbReference>
<dbReference type="OrthoDB" id="9774865at2"/>
<dbReference type="InterPro" id="IPR007492">
    <property type="entry name" value="LytTR_DNA-bd_dom"/>
</dbReference>
<dbReference type="GO" id="GO:0003677">
    <property type="term" value="F:DNA binding"/>
    <property type="evidence" value="ECO:0007669"/>
    <property type="project" value="InterPro"/>
</dbReference>